<dbReference type="OrthoDB" id="6703404at2759"/>
<evidence type="ECO:0000256" key="11">
    <source>
        <dbReference type="RuleBase" id="RU000488"/>
    </source>
</evidence>
<comment type="caution">
    <text evidence="14">The sequence shown here is derived from an EMBL/GenBank/DDBJ whole genome shotgun (WGS) entry which is preliminary data.</text>
</comment>
<evidence type="ECO:0000313" key="15">
    <source>
        <dbReference type="Proteomes" id="UP000238350"/>
    </source>
</evidence>
<evidence type="ECO:0000313" key="14">
    <source>
        <dbReference type="EMBL" id="PRT53948.1"/>
    </source>
</evidence>
<feature type="repeat" description="Solcar" evidence="10">
    <location>
        <begin position="210"/>
        <end position="295"/>
    </location>
</feature>
<feature type="signal peptide" evidence="13">
    <location>
        <begin position="1"/>
        <end position="16"/>
    </location>
</feature>
<evidence type="ECO:0000256" key="10">
    <source>
        <dbReference type="PROSITE-ProRule" id="PRU00282"/>
    </source>
</evidence>
<dbReference type="InterPro" id="IPR018108">
    <property type="entry name" value="MCP_transmembrane"/>
</dbReference>
<evidence type="ECO:0000256" key="7">
    <source>
        <dbReference type="ARBA" id="ARBA00022989"/>
    </source>
</evidence>
<keyword evidence="8" id="KW-0496">Mitochondrion</keyword>
<feature type="repeat" description="Solcar" evidence="10">
    <location>
        <begin position="4"/>
        <end position="97"/>
    </location>
</feature>
<evidence type="ECO:0000256" key="4">
    <source>
        <dbReference type="ARBA" id="ARBA00022692"/>
    </source>
</evidence>
<evidence type="ECO:0000256" key="12">
    <source>
        <dbReference type="SAM" id="Phobius"/>
    </source>
</evidence>
<comment type="similarity">
    <text evidence="2 11">Belongs to the mitochondrial carrier (TC 2.A.29) family.</text>
</comment>
<reference evidence="14 15" key="1">
    <citation type="submission" date="2017-04" db="EMBL/GenBank/DDBJ databases">
        <title>Genome sequencing of [Candida] sorbophila.</title>
        <authorList>
            <person name="Ahn J.O."/>
        </authorList>
    </citation>
    <scope>NUCLEOTIDE SEQUENCE [LARGE SCALE GENOMIC DNA]</scope>
    <source>
        <strain evidence="14 15">DS02</strain>
    </source>
</reference>
<dbReference type="Gene3D" id="1.50.40.10">
    <property type="entry name" value="Mitochondrial carrier domain"/>
    <property type="match status" value="1"/>
</dbReference>
<evidence type="ECO:0000256" key="2">
    <source>
        <dbReference type="ARBA" id="ARBA00006375"/>
    </source>
</evidence>
<dbReference type="GO" id="GO:0005743">
    <property type="term" value="C:mitochondrial inner membrane"/>
    <property type="evidence" value="ECO:0007669"/>
    <property type="project" value="UniProtKB-SubCell"/>
</dbReference>
<protein>
    <submittedName>
        <fullName evidence="14">Mitochondrial oxaloacetate transport protein</fullName>
    </submittedName>
</protein>
<evidence type="ECO:0000256" key="9">
    <source>
        <dbReference type="ARBA" id="ARBA00023136"/>
    </source>
</evidence>
<dbReference type="Proteomes" id="UP000238350">
    <property type="component" value="Unassembled WGS sequence"/>
</dbReference>
<organism evidence="14 15">
    <name type="scientific">Wickerhamiella sorbophila</name>
    <dbReference type="NCBI Taxonomy" id="45607"/>
    <lineage>
        <taxon>Eukaryota</taxon>
        <taxon>Fungi</taxon>
        <taxon>Dikarya</taxon>
        <taxon>Ascomycota</taxon>
        <taxon>Saccharomycotina</taxon>
        <taxon>Dipodascomycetes</taxon>
        <taxon>Dipodascales</taxon>
        <taxon>Trichomonascaceae</taxon>
        <taxon>Wickerhamiella</taxon>
    </lineage>
</organism>
<keyword evidence="4 10" id="KW-0812">Transmembrane</keyword>
<comment type="subcellular location">
    <subcellularLocation>
        <location evidence="1">Mitochondrion inner membrane</location>
        <topology evidence="1">Multi-pass membrane protein</topology>
    </subcellularLocation>
</comment>
<dbReference type="PROSITE" id="PS50920">
    <property type="entry name" value="SOLCAR"/>
    <property type="match status" value="3"/>
</dbReference>
<feature type="repeat" description="Solcar" evidence="10">
    <location>
        <begin position="109"/>
        <end position="201"/>
    </location>
</feature>
<dbReference type="InterPro" id="IPR023395">
    <property type="entry name" value="MCP_dom_sf"/>
</dbReference>
<name>A0A2T0FG31_9ASCO</name>
<feature type="chain" id="PRO_5015542468" evidence="13">
    <location>
        <begin position="17"/>
        <end position="309"/>
    </location>
</feature>
<evidence type="ECO:0000256" key="3">
    <source>
        <dbReference type="ARBA" id="ARBA00022448"/>
    </source>
</evidence>
<feature type="transmembrane region" description="Helical" evidence="12">
    <location>
        <begin position="110"/>
        <end position="135"/>
    </location>
</feature>
<dbReference type="PANTHER" id="PTHR45928:SF1">
    <property type="entry name" value="RE38146P"/>
    <property type="match status" value="1"/>
</dbReference>
<keyword evidence="13" id="KW-0732">Signal</keyword>
<dbReference type="PANTHER" id="PTHR45928">
    <property type="entry name" value="RE38146P"/>
    <property type="match status" value="1"/>
</dbReference>
<evidence type="ECO:0000256" key="6">
    <source>
        <dbReference type="ARBA" id="ARBA00022792"/>
    </source>
</evidence>
<keyword evidence="7 12" id="KW-1133">Transmembrane helix</keyword>
<keyword evidence="6" id="KW-0999">Mitochondrion inner membrane</keyword>
<keyword evidence="5" id="KW-0677">Repeat</keyword>
<dbReference type="RefSeq" id="XP_024663894.1">
    <property type="nucleotide sequence ID" value="XM_024808126.1"/>
</dbReference>
<evidence type="ECO:0000256" key="13">
    <source>
        <dbReference type="SAM" id="SignalP"/>
    </source>
</evidence>
<evidence type="ECO:0000256" key="5">
    <source>
        <dbReference type="ARBA" id="ARBA00022737"/>
    </source>
</evidence>
<gene>
    <name evidence="14" type="ORF">B9G98_01568</name>
</gene>
<keyword evidence="9 10" id="KW-0472">Membrane</keyword>
<dbReference type="STRING" id="45607.A0A2T0FG31"/>
<keyword evidence="15" id="KW-1185">Reference proteome</keyword>
<dbReference type="SUPFAM" id="SSF103506">
    <property type="entry name" value="Mitochondrial carrier"/>
    <property type="match status" value="1"/>
</dbReference>
<proteinExistence type="inferred from homology"/>
<sequence length="309" mass="33497">MAELSAIGGFVAGASAACMAVVCTNPIEVIKTRVQLQGELMAKSNAPRVYTGLWQSLKLVGHYEGIRGLQRGLGPAFIYQTCLNGTRVGLYEPIRRRTNDLMGYDPNKQVYGVSIFVATVTGMAGAIFGSPLFLIKTRMQSYSPVFAIGQQTQYRNTWHALKALWSEGGVGALYRGCGAAVLRTGAGSSVQLPIYTAAKHFIENRKLMPDGPPTHLSASVVSGLGVAVVMNPFDVVMTRIYNQKGSMYKGVFDCFYKTVAFEGPTALYKGFVAQGLRVGPHTVLVLTFHEQTSRAVRWFENRGKPLAAA</sequence>
<evidence type="ECO:0000256" key="8">
    <source>
        <dbReference type="ARBA" id="ARBA00023128"/>
    </source>
</evidence>
<dbReference type="EMBL" id="NDIQ01000001">
    <property type="protein sequence ID" value="PRT53948.1"/>
    <property type="molecule type" value="Genomic_DNA"/>
</dbReference>
<dbReference type="Pfam" id="PF00153">
    <property type="entry name" value="Mito_carr"/>
    <property type="match status" value="3"/>
</dbReference>
<dbReference type="InterPro" id="IPR051508">
    <property type="entry name" value="Mito_Carrier_Antiporter"/>
</dbReference>
<keyword evidence="3 11" id="KW-0813">Transport</keyword>
<dbReference type="GeneID" id="36515317"/>
<accession>A0A2T0FG31</accession>
<dbReference type="AlphaFoldDB" id="A0A2T0FG31"/>
<evidence type="ECO:0000256" key="1">
    <source>
        <dbReference type="ARBA" id="ARBA00004448"/>
    </source>
</evidence>